<protein>
    <submittedName>
        <fullName evidence="1">Uncharacterized protein</fullName>
    </submittedName>
</protein>
<dbReference type="Bgee" id="ENSOCUG00000031499">
    <property type="expression patterns" value="Expressed in testis and 2 other cell types or tissues"/>
</dbReference>
<sequence>MWLGNSGRVGPGHCLEGGLQGCLVQLEGLSRPSVTSQLAQKEAPWVLPLQNSQARKILAGGHPGPFISLTDTCLHLIEISG</sequence>
<reference evidence="1 2" key="1">
    <citation type="journal article" date="2011" name="Nature">
        <title>A high-resolution map of human evolutionary constraint using 29 mammals.</title>
        <authorList>
            <person name="Lindblad-Toh K."/>
            <person name="Garber M."/>
            <person name="Zuk O."/>
            <person name="Lin M.F."/>
            <person name="Parker B.J."/>
            <person name="Washietl S."/>
            <person name="Kheradpour P."/>
            <person name="Ernst J."/>
            <person name="Jordan G."/>
            <person name="Mauceli E."/>
            <person name="Ward L.D."/>
            <person name="Lowe C.B."/>
            <person name="Holloway A.K."/>
            <person name="Clamp M."/>
            <person name="Gnerre S."/>
            <person name="Alfoldi J."/>
            <person name="Beal K."/>
            <person name="Chang J."/>
            <person name="Clawson H."/>
            <person name="Cuff J."/>
            <person name="Di Palma F."/>
            <person name="Fitzgerald S."/>
            <person name="Flicek P."/>
            <person name="Guttman M."/>
            <person name="Hubisz M.J."/>
            <person name="Jaffe D.B."/>
            <person name="Jungreis I."/>
            <person name="Kent W.J."/>
            <person name="Kostka D."/>
            <person name="Lara M."/>
            <person name="Martins A.L."/>
            <person name="Massingham T."/>
            <person name="Moltke I."/>
            <person name="Raney B.J."/>
            <person name="Rasmussen M.D."/>
            <person name="Robinson J."/>
            <person name="Stark A."/>
            <person name="Vilella A.J."/>
            <person name="Wen J."/>
            <person name="Xie X."/>
            <person name="Zody M.C."/>
            <person name="Baldwin J."/>
            <person name="Bloom T."/>
            <person name="Chin C.W."/>
            <person name="Heiman D."/>
            <person name="Nicol R."/>
            <person name="Nusbaum C."/>
            <person name="Young S."/>
            <person name="Wilkinson J."/>
            <person name="Worley K.C."/>
            <person name="Kovar C.L."/>
            <person name="Muzny D.M."/>
            <person name="Gibbs R.A."/>
            <person name="Cree A."/>
            <person name="Dihn H.H."/>
            <person name="Fowler G."/>
            <person name="Jhangiani S."/>
            <person name="Joshi V."/>
            <person name="Lee S."/>
            <person name="Lewis L.R."/>
            <person name="Nazareth L.V."/>
            <person name="Okwuonu G."/>
            <person name="Santibanez J."/>
            <person name="Warren W.C."/>
            <person name="Mardis E.R."/>
            <person name="Weinstock G.M."/>
            <person name="Wilson R.K."/>
            <person name="Delehaunty K."/>
            <person name="Dooling D."/>
            <person name="Fronik C."/>
            <person name="Fulton L."/>
            <person name="Fulton B."/>
            <person name="Graves T."/>
            <person name="Minx P."/>
            <person name="Sodergren E."/>
            <person name="Birney E."/>
            <person name="Margulies E.H."/>
            <person name="Herrero J."/>
            <person name="Green E.D."/>
            <person name="Haussler D."/>
            <person name="Siepel A."/>
            <person name="Goldman N."/>
            <person name="Pollard K.S."/>
            <person name="Pedersen J.S."/>
            <person name="Lander E.S."/>
            <person name="Kellis M."/>
        </authorList>
    </citation>
    <scope>NUCLEOTIDE SEQUENCE [LARGE SCALE GENOMIC DNA]</scope>
    <source>
        <strain evidence="2">Thorbecke</strain>
    </source>
</reference>
<keyword evidence="2" id="KW-1185">Reference proteome</keyword>
<dbReference type="InParanoid" id="A0A5F9D667"/>
<evidence type="ECO:0000313" key="1">
    <source>
        <dbReference type="Ensembl" id="ENSOCUP00000041348.1"/>
    </source>
</evidence>
<proteinExistence type="predicted"/>
<organism evidence="1 2">
    <name type="scientific">Oryctolagus cuniculus</name>
    <name type="common">Rabbit</name>
    <dbReference type="NCBI Taxonomy" id="9986"/>
    <lineage>
        <taxon>Eukaryota</taxon>
        <taxon>Metazoa</taxon>
        <taxon>Chordata</taxon>
        <taxon>Craniata</taxon>
        <taxon>Vertebrata</taxon>
        <taxon>Euteleostomi</taxon>
        <taxon>Mammalia</taxon>
        <taxon>Eutheria</taxon>
        <taxon>Euarchontoglires</taxon>
        <taxon>Glires</taxon>
        <taxon>Lagomorpha</taxon>
        <taxon>Leporidae</taxon>
        <taxon>Oryctolagus</taxon>
    </lineage>
</organism>
<dbReference type="AlphaFoldDB" id="A0A5F9D667"/>
<accession>A0A5F9D667</accession>
<dbReference type="Ensembl" id="ENSOCUT00000035098.1">
    <property type="protein sequence ID" value="ENSOCUP00000041348.1"/>
    <property type="gene ID" value="ENSOCUG00000031499.1"/>
</dbReference>
<name>A0A5F9D667_RABIT</name>
<evidence type="ECO:0000313" key="2">
    <source>
        <dbReference type="Proteomes" id="UP000001811"/>
    </source>
</evidence>
<reference evidence="1" key="3">
    <citation type="submission" date="2025-09" db="UniProtKB">
        <authorList>
            <consortium name="Ensembl"/>
        </authorList>
    </citation>
    <scope>IDENTIFICATION</scope>
    <source>
        <strain evidence="1">Thorbecke</strain>
    </source>
</reference>
<dbReference type="Proteomes" id="UP000001811">
    <property type="component" value="Unplaced"/>
</dbReference>
<reference evidence="1" key="2">
    <citation type="submission" date="2025-08" db="UniProtKB">
        <authorList>
            <consortium name="Ensembl"/>
        </authorList>
    </citation>
    <scope>IDENTIFICATION</scope>
    <source>
        <strain evidence="1">Thorbecke</strain>
    </source>
</reference>